<keyword evidence="3" id="KW-1185">Reference proteome</keyword>
<evidence type="ECO:0000256" key="1">
    <source>
        <dbReference type="SAM" id="MobiDB-lite"/>
    </source>
</evidence>
<reference evidence="2" key="1">
    <citation type="thesis" date="2020" institute="ProQuest LLC" country="789 East Eisenhower Parkway, Ann Arbor, MI, USA">
        <title>Comparative Genomics and Chromosome Evolution.</title>
        <authorList>
            <person name="Mudd A.B."/>
        </authorList>
    </citation>
    <scope>NUCLEOTIDE SEQUENCE</scope>
    <source>
        <strain evidence="2">237g6f4</strain>
        <tissue evidence="2">Blood</tissue>
    </source>
</reference>
<proteinExistence type="predicted"/>
<dbReference type="Proteomes" id="UP000824782">
    <property type="component" value="Unassembled WGS sequence"/>
</dbReference>
<name>A0AAV6YIY8_ENGPU</name>
<sequence length="136" mass="14586">MVKKNRREGDSGFSLPGEDHRSRRGRLTGDGAAAGFLSGWAFCPSGTSKKFCGPSCPAPPGKAYRRRLPTPGLPAGCLRRLLKKNPETGTSRKNRRPKPTGPTFSAPSAAERSSKNTGQRRGVWSTLPGFCTKSDP</sequence>
<feature type="region of interest" description="Disordered" evidence="1">
    <location>
        <begin position="59"/>
        <end position="136"/>
    </location>
</feature>
<evidence type="ECO:0000313" key="2">
    <source>
        <dbReference type="EMBL" id="KAG8537439.1"/>
    </source>
</evidence>
<dbReference type="AlphaFoldDB" id="A0AAV6YIY8"/>
<feature type="region of interest" description="Disordered" evidence="1">
    <location>
        <begin position="1"/>
        <end position="29"/>
    </location>
</feature>
<organism evidence="2 3">
    <name type="scientific">Engystomops pustulosus</name>
    <name type="common">Tungara frog</name>
    <name type="synonym">Physalaemus pustulosus</name>
    <dbReference type="NCBI Taxonomy" id="76066"/>
    <lineage>
        <taxon>Eukaryota</taxon>
        <taxon>Metazoa</taxon>
        <taxon>Chordata</taxon>
        <taxon>Craniata</taxon>
        <taxon>Vertebrata</taxon>
        <taxon>Euteleostomi</taxon>
        <taxon>Amphibia</taxon>
        <taxon>Batrachia</taxon>
        <taxon>Anura</taxon>
        <taxon>Neobatrachia</taxon>
        <taxon>Hyloidea</taxon>
        <taxon>Leptodactylidae</taxon>
        <taxon>Leiuperinae</taxon>
        <taxon>Engystomops</taxon>
    </lineage>
</organism>
<evidence type="ECO:0000313" key="3">
    <source>
        <dbReference type="Proteomes" id="UP000824782"/>
    </source>
</evidence>
<protein>
    <submittedName>
        <fullName evidence="2">Uncharacterized protein</fullName>
    </submittedName>
</protein>
<accession>A0AAV6YIY8</accession>
<dbReference type="EMBL" id="WNYA01030296">
    <property type="protein sequence ID" value="KAG8537439.1"/>
    <property type="molecule type" value="Genomic_DNA"/>
</dbReference>
<gene>
    <name evidence="2" type="ORF">GDO81_024524</name>
</gene>
<comment type="caution">
    <text evidence="2">The sequence shown here is derived from an EMBL/GenBank/DDBJ whole genome shotgun (WGS) entry which is preliminary data.</text>
</comment>